<evidence type="ECO:0000313" key="2">
    <source>
        <dbReference type="Proteomes" id="UP000196158"/>
    </source>
</evidence>
<sequence>MSHRWTLYGLDKLIDIEQLDFPEFEDQLDDVVTCTYNDTIGRDGDEIFHDSMPSDGMFNLIKLEGTNWQVMIIVPDIKDKERGNVQYSIMSMNFHDETIQRKFLQIFKMMIGVVLWPLLFNVDSMINILDSVVDRAHWYDTVVYFENSRQRDNEDDERRLAQWSITISKYDCETLIGSSLDNNPYEIIIFPYIEKQTGFHLNQLPIKYISLRNYLRISENQIRTVRPSLSPSILISQLKYVSKLVKG</sequence>
<accession>A0A1X7QXW2</accession>
<evidence type="ECO:0000313" key="1">
    <source>
        <dbReference type="EMBL" id="SMN18020.1"/>
    </source>
</evidence>
<protein>
    <submittedName>
        <fullName evidence="1">Similar to Saccharomyces cerevisiae YBR107C IML3 Protein with a role in kinetochore function</fullName>
    </submittedName>
</protein>
<name>A0A1X7QXW2_9SACH</name>
<proteinExistence type="predicted"/>
<organism evidence="1 2">
    <name type="scientific">Maudiozyma saulgeensis</name>
    <dbReference type="NCBI Taxonomy" id="1789683"/>
    <lineage>
        <taxon>Eukaryota</taxon>
        <taxon>Fungi</taxon>
        <taxon>Dikarya</taxon>
        <taxon>Ascomycota</taxon>
        <taxon>Saccharomycotina</taxon>
        <taxon>Saccharomycetes</taxon>
        <taxon>Saccharomycetales</taxon>
        <taxon>Saccharomycetaceae</taxon>
        <taxon>Maudiozyma</taxon>
    </lineage>
</organism>
<dbReference type="OrthoDB" id="4068042at2759"/>
<dbReference type="STRING" id="1789683.A0A1X7QXW2"/>
<dbReference type="CDD" id="cd22875">
    <property type="entry name" value="IML3"/>
    <property type="match status" value="1"/>
</dbReference>
<dbReference type="Proteomes" id="UP000196158">
    <property type="component" value="Unassembled WGS sequence"/>
</dbReference>
<dbReference type="AlphaFoldDB" id="A0A1X7QXW2"/>
<keyword evidence="2" id="KW-1185">Reference proteome</keyword>
<reference evidence="1 2" key="1">
    <citation type="submission" date="2017-04" db="EMBL/GenBank/DDBJ databases">
        <authorList>
            <person name="Afonso C.L."/>
            <person name="Miller P.J."/>
            <person name="Scott M.A."/>
            <person name="Spackman E."/>
            <person name="Goraichik I."/>
            <person name="Dimitrov K.M."/>
            <person name="Suarez D.L."/>
            <person name="Swayne D.E."/>
        </authorList>
    </citation>
    <scope>NUCLEOTIDE SEQUENCE [LARGE SCALE GENOMIC DNA]</scope>
</reference>
<gene>
    <name evidence="1" type="ORF">KASA_0Q04235G</name>
</gene>
<dbReference type="EMBL" id="FXLY01000002">
    <property type="protein sequence ID" value="SMN18020.1"/>
    <property type="molecule type" value="Genomic_DNA"/>
</dbReference>